<protein>
    <submittedName>
        <fullName evidence="2">Uncharacterized protein</fullName>
    </submittedName>
</protein>
<feature type="compositionally biased region" description="Acidic residues" evidence="1">
    <location>
        <begin position="186"/>
        <end position="196"/>
    </location>
</feature>
<dbReference type="EMBL" id="PVWQ01000006">
    <property type="protein sequence ID" value="RDW79135.1"/>
    <property type="molecule type" value="Genomic_DNA"/>
</dbReference>
<feature type="compositionally biased region" description="Acidic residues" evidence="1">
    <location>
        <begin position="95"/>
        <end position="119"/>
    </location>
</feature>
<organism evidence="2 3">
    <name type="scientific">Aspergillus mulundensis</name>
    <dbReference type="NCBI Taxonomy" id="1810919"/>
    <lineage>
        <taxon>Eukaryota</taxon>
        <taxon>Fungi</taxon>
        <taxon>Dikarya</taxon>
        <taxon>Ascomycota</taxon>
        <taxon>Pezizomycotina</taxon>
        <taxon>Eurotiomycetes</taxon>
        <taxon>Eurotiomycetidae</taxon>
        <taxon>Eurotiales</taxon>
        <taxon>Aspergillaceae</taxon>
        <taxon>Aspergillus</taxon>
        <taxon>Aspergillus subgen. Nidulantes</taxon>
    </lineage>
</organism>
<feature type="region of interest" description="Disordered" evidence="1">
    <location>
        <begin position="41"/>
        <end position="73"/>
    </location>
</feature>
<evidence type="ECO:0000313" key="2">
    <source>
        <dbReference type="EMBL" id="RDW79135.1"/>
    </source>
</evidence>
<feature type="compositionally biased region" description="Basic and acidic residues" evidence="1">
    <location>
        <begin position="167"/>
        <end position="185"/>
    </location>
</feature>
<accession>A0A3D8RYL9</accession>
<comment type="caution">
    <text evidence="2">The sequence shown here is derived from an EMBL/GenBank/DDBJ whole genome shotgun (WGS) entry which is preliminary data.</text>
</comment>
<dbReference type="RefSeq" id="XP_026603835.1">
    <property type="nucleotide sequence ID" value="XM_026748003.1"/>
</dbReference>
<gene>
    <name evidence="2" type="ORF">DSM5745_05987</name>
</gene>
<evidence type="ECO:0000256" key="1">
    <source>
        <dbReference type="SAM" id="MobiDB-lite"/>
    </source>
</evidence>
<dbReference type="AlphaFoldDB" id="A0A3D8RYL9"/>
<keyword evidence="3" id="KW-1185">Reference proteome</keyword>
<evidence type="ECO:0000313" key="3">
    <source>
        <dbReference type="Proteomes" id="UP000256690"/>
    </source>
</evidence>
<proteinExistence type="predicted"/>
<sequence>MPYTTNVVHPVSRLSTLQNVGEKAMPSSLSNVENEAEMEMEMDTNMDGELDTEIPSTQEEKNDQTNQDGGGARYQWFEYRMEGVRVDWGEFMSTELEEPGSEFEGMGEDEGGEDEESDAEMGKQDEERDGNDTDGGSEKSEGHAHTGDECAVCEDCEEDGAGTASWDEVKGDSKEGDITVEKVCADEDDSEEDEPMSDGTQAVHWEMEDPPSPLPEGDREYFADGVMQGQNHQPVSIIPILPSTMPSNHHADTDTGPLPSYIKLQESHPPSVPKHLSHLDTITLKASLLSLLPGPYFLSLPPVRESMHQQSKESILALLSTHLDLHQARAQKYESRKTAIRLYHPDATKKALIREFLDGRAESSGFEPFDVIEGLGGHSMAKLCGLLTAALRAEGLSTPELYRILVEPGVEYPLLAVMELFGAAVVLWREGGEGENGMWWET</sequence>
<feature type="compositionally biased region" description="Basic and acidic residues" evidence="1">
    <location>
        <begin position="136"/>
        <end position="146"/>
    </location>
</feature>
<feature type="region of interest" description="Disordered" evidence="1">
    <location>
        <begin position="162"/>
        <end position="200"/>
    </location>
</feature>
<feature type="region of interest" description="Disordered" evidence="1">
    <location>
        <begin position="90"/>
        <end position="146"/>
    </location>
</feature>
<dbReference type="Proteomes" id="UP000256690">
    <property type="component" value="Unassembled WGS sequence"/>
</dbReference>
<name>A0A3D8RYL9_9EURO</name>
<reference evidence="2 3" key="1">
    <citation type="journal article" date="2018" name="IMA Fungus">
        <title>IMA Genome-F 9: Draft genome sequence of Annulohypoxylon stygium, Aspergillus mulundensis, Berkeleyomyces basicola (syn. Thielaviopsis basicola), Ceratocystis smalleyi, two Cercospora beticola strains, Coleophoma cylindrospora, Fusarium fracticaudum, Phialophora cf. hyalina, and Morchella septimelata.</title>
        <authorList>
            <person name="Wingfield B.D."/>
            <person name="Bills G.F."/>
            <person name="Dong Y."/>
            <person name="Huang W."/>
            <person name="Nel W.J."/>
            <person name="Swalarsk-Parry B.S."/>
            <person name="Vaghefi N."/>
            <person name="Wilken P.M."/>
            <person name="An Z."/>
            <person name="de Beer Z.W."/>
            <person name="De Vos L."/>
            <person name="Chen L."/>
            <person name="Duong T.A."/>
            <person name="Gao Y."/>
            <person name="Hammerbacher A."/>
            <person name="Kikkert J.R."/>
            <person name="Li Y."/>
            <person name="Li H."/>
            <person name="Li K."/>
            <person name="Li Q."/>
            <person name="Liu X."/>
            <person name="Ma X."/>
            <person name="Naidoo K."/>
            <person name="Pethybridge S.J."/>
            <person name="Sun J."/>
            <person name="Steenkamp E.T."/>
            <person name="van der Nest M.A."/>
            <person name="van Wyk S."/>
            <person name="Wingfield M.J."/>
            <person name="Xiong C."/>
            <person name="Yue Q."/>
            <person name="Zhang X."/>
        </authorList>
    </citation>
    <scope>NUCLEOTIDE SEQUENCE [LARGE SCALE GENOMIC DNA]</scope>
    <source>
        <strain evidence="2 3">DSM 5745</strain>
    </source>
</reference>
<dbReference type="GeneID" id="38116357"/>
<feature type="compositionally biased region" description="Acidic residues" evidence="1">
    <location>
        <begin position="41"/>
        <end position="52"/>
    </location>
</feature>